<proteinExistence type="predicted"/>
<dbReference type="EMBL" id="UINC01189760">
    <property type="protein sequence ID" value="SVE03595.1"/>
    <property type="molecule type" value="Genomic_DNA"/>
</dbReference>
<keyword evidence="1" id="KW-0812">Transmembrane</keyword>
<gene>
    <name evidence="2" type="ORF">METZ01_LOCUS456449</name>
</gene>
<sequence>MNTFFSITTILSAIMAVGFIEDCGGHCLGNDNWPMFFVMFGIMLISGILTLYTMEGK</sequence>
<protein>
    <submittedName>
        <fullName evidence="2">Uncharacterized protein</fullName>
    </submittedName>
</protein>
<dbReference type="AlphaFoldDB" id="A0A383A8Q8"/>
<keyword evidence="1" id="KW-0472">Membrane</keyword>
<evidence type="ECO:0000256" key="1">
    <source>
        <dbReference type="SAM" id="Phobius"/>
    </source>
</evidence>
<name>A0A383A8Q8_9ZZZZ</name>
<accession>A0A383A8Q8</accession>
<reference evidence="2" key="1">
    <citation type="submission" date="2018-05" db="EMBL/GenBank/DDBJ databases">
        <authorList>
            <person name="Lanie J.A."/>
            <person name="Ng W.-L."/>
            <person name="Kazmierczak K.M."/>
            <person name="Andrzejewski T.M."/>
            <person name="Davidsen T.M."/>
            <person name="Wayne K.J."/>
            <person name="Tettelin H."/>
            <person name="Glass J.I."/>
            <person name="Rusch D."/>
            <person name="Podicherti R."/>
            <person name="Tsui H.-C.T."/>
            <person name="Winkler M.E."/>
        </authorList>
    </citation>
    <scope>NUCLEOTIDE SEQUENCE</scope>
</reference>
<organism evidence="2">
    <name type="scientific">marine metagenome</name>
    <dbReference type="NCBI Taxonomy" id="408172"/>
    <lineage>
        <taxon>unclassified sequences</taxon>
        <taxon>metagenomes</taxon>
        <taxon>ecological metagenomes</taxon>
    </lineage>
</organism>
<keyword evidence="1" id="KW-1133">Transmembrane helix</keyword>
<evidence type="ECO:0000313" key="2">
    <source>
        <dbReference type="EMBL" id="SVE03595.1"/>
    </source>
</evidence>
<feature type="transmembrane region" description="Helical" evidence="1">
    <location>
        <begin position="32"/>
        <end position="52"/>
    </location>
</feature>